<evidence type="ECO:0008006" key="3">
    <source>
        <dbReference type="Google" id="ProtNLM"/>
    </source>
</evidence>
<accession>A0ABX2FSM8</accession>
<organism evidence="1 2">
    <name type="scientific">Hymenobacter caeli</name>
    <dbReference type="NCBI Taxonomy" id="2735894"/>
    <lineage>
        <taxon>Bacteria</taxon>
        <taxon>Pseudomonadati</taxon>
        <taxon>Bacteroidota</taxon>
        <taxon>Cytophagia</taxon>
        <taxon>Cytophagales</taxon>
        <taxon>Hymenobacteraceae</taxon>
        <taxon>Hymenobacter</taxon>
    </lineage>
</organism>
<name>A0ABX2FSM8_9BACT</name>
<keyword evidence="2" id="KW-1185">Reference proteome</keyword>
<dbReference type="Pfam" id="PF14224">
    <property type="entry name" value="DUF4331"/>
    <property type="match status" value="1"/>
</dbReference>
<dbReference type="Proteomes" id="UP000779507">
    <property type="component" value="Unassembled WGS sequence"/>
</dbReference>
<dbReference type="InterPro" id="IPR025566">
    <property type="entry name" value="DUF4331"/>
</dbReference>
<protein>
    <recommendedName>
        <fullName evidence="3">DUF4331 domain-containing protein</fullName>
    </recommendedName>
</protein>
<gene>
    <name evidence="1" type="ORF">HNP98_002214</name>
</gene>
<comment type="caution">
    <text evidence="1">The sequence shown here is derived from an EMBL/GenBank/DDBJ whole genome shotgun (WGS) entry which is preliminary data.</text>
</comment>
<evidence type="ECO:0000313" key="1">
    <source>
        <dbReference type="EMBL" id="NRT19385.1"/>
    </source>
</evidence>
<reference evidence="1 2" key="1">
    <citation type="submission" date="2020-05" db="EMBL/GenBank/DDBJ databases">
        <title>Genomic Encyclopedia of Type Strains, Phase IV (KMG-V): Genome sequencing to study the core and pangenomes of soil and plant-associated prokaryotes.</title>
        <authorList>
            <person name="Whitman W."/>
        </authorList>
    </citation>
    <scope>NUCLEOTIDE SEQUENCE [LARGE SCALE GENOMIC DNA]</scope>
    <source>
        <strain evidence="1 2">9A</strain>
    </source>
</reference>
<proteinExistence type="predicted"/>
<dbReference type="EMBL" id="JABSNP010000009">
    <property type="protein sequence ID" value="NRT19385.1"/>
    <property type="molecule type" value="Genomic_DNA"/>
</dbReference>
<dbReference type="RefSeq" id="WP_246275086.1">
    <property type="nucleotide sequence ID" value="NZ_JABSNP010000009.1"/>
</dbReference>
<evidence type="ECO:0000313" key="2">
    <source>
        <dbReference type="Proteomes" id="UP000779507"/>
    </source>
</evidence>
<sequence>MKSFTKPLMWLAGAGVVTLCSVWSTVRHTPLEASSHREAPLIADDPLADNTDVYAFVDPNDANRVVLIADYIPFQLPQGGPNYSTFGENIRYEIHVKNKSTTNGDDVTYRFTFTRTNEDPSTFFNVRLAKQNLKTTYTCEKSTNGGAFTAIVSNGVVPPYNIGPRSINTGVGLSQPSYTTLRQNAVTAATGGGGEQVFCGSSDDPFFVDLGAVFDLAGLRINKGARDGLARYNVHSIALSVPIATLQKDGKAVSAATSILDGDYVIGVWASASRPTLRTLSAVGAPTTDNATYVQVSRLGMPLTNEAINPIGDKDAWNRTTPYAEAAITDAYLSNPELGLYMDDSQFGGAVPALAALRIQTKSLAGFAGLPAAGFDFRNGKSGLYPLKGSAAVKGTALDDAAFGNYLLVANSPRSVDLKPIFQVGVPNLPPYQLATGKAGNPLAPGKPFVNNFLPLGANVSGNPGGDMLRLNMAVPATPRNSPDFSNQGLLAAAVLGLTDPRYNGSTAIQNIPNMDGFPNGRRLEDEVVKIELQAVSGAALAAIGLWYDDYTPTSASPVTPQLRGVLSFATGVEKNDTTFRAAFPYVQTPWEGYRIRR</sequence>